<dbReference type="Proteomes" id="UP000198418">
    <property type="component" value="Unassembled WGS sequence"/>
</dbReference>
<dbReference type="Pfam" id="PF00768">
    <property type="entry name" value="Peptidase_S11"/>
    <property type="match status" value="1"/>
</dbReference>
<keyword evidence="2" id="KW-0732">Signal</keyword>
<organism evidence="12 13">
    <name type="scientific">Rhodoblastus acidophilus</name>
    <name type="common">Rhodopseudomonas acidophila</name>
    <dbReference type="NCBI Taxonomy" id="1074"/>
    <lineage>
        <taxon>Bacteria</taxon>
        <taxon>Pseudomonadati</taxon>
        <taxon>Pseudomonadota</taxon>
        <taxon>Alphaproteobacteria</taxon>
        <taxon>Hyphomicrobiales</taxon>
        <taxon>Rhodoblastaceae</taxon>
        <taxon>Rhodoblastus</taxon>
    </lineage>
</organism>
<keyword evidence="5" id="KW-0573">Peptidoglycan synthesis</keyword>
<evidence type="ECO:0000256" key="2">
    <source>
        <dbReference type="ARBA" id="ARBA00022729"/>
    </source>
</evidence>
<dbReference type="InterPro" id="IPR036680">
    <property type="entry name" value="SPOR-like_sf"/>
</dbReference>
<dbReference type="GO" id="GO:0008360">
    <property type="term" value="P:regulation of cell shape"/>
    <property type="evidence" value="ECO:0007669"/>
    <property type="project" value="UniProtKB-KW"/>
</dbReference>
<evidence type="ECO:0000313" key="12">
    <source>
        <dbReference type="EMBL" id="SNB71975.1"/>
    </source>
</evidence>
<feature type="region of interest" description="Disordered" evidence="10">
    <location>
        <begin position="305"/>
        <end position="359"/>
    </location>
</feature>
<evidence type="ECO:0000256" key="7">
    <source>
        <dbReference type="PIRSR" id="PIRSR618044-1"/>
    </source>
</evidence>
<feature type="compositionally biased region" description="Basic and acidic residues" evidence="10">
    <location>
        <begin position="314"/>
        <end position="330"/>
    </location>
</feature>
<feature type="binding site" evidence="8">
    <location>
        <position position="255"/>
    </location>
    <ligand>
        <name>substrate</name>
    </ligand>
</feature>
<evidence type="ECO:0000256" key="3">
    <source>
        <dbReference type="ARBA" id="ARBA00022801"/>
    </source>
</evidence>
<feature type="region of interest" description="Disordered" evidence="10">
    <location>
        <begin position="374"/>
        <end position="425"/>
    </location>
</feature>
<evidence type="ECO:0000256" key="8">
    <source>
        <dbReference type="PIRSR" id="PIRSR618044-2"/>
    </source>
</evidence>
<keyword evidence="6" id="KW-0961">Cell wall biogenesis/degradation</keyword>
<dbReference type="Gene3D" id="3.40.710.10">
    <property type="entry name" value="DD-peptidase/beta-lactamase superfamily"/>
    <property type="match status" value="1"/>
</dbReference>
<dbReference type="InterPro" id="IPR012338">
    <property type="entry name" value="Beta-lactam/transpept-like"/>
</dbReference>
<dbReference type="GO" id="GO:0042834">
    <property type="term" value="F:peptidoglycan binding"/>
    <property type="evidence" value="ECO:0007669"/>
    <property type="project" value="InterPro"/>
</dbReference>
<evidence type="ECO:0000256" key="6">
    <source>
        <dbReference type="ARBA" id="ARBA00023316"/>
    </source>
</evidence>
<dbReference type="GO" id="GO:0009002">
    <property type="term" value="F:serine-type D-Ala-D-Ala carboxypeptidase activity"/>
    <property type="evidence" value="ECO:0007669"/>
    <property type="project" value="InterPro"/>
</dbReference>
<dbReference type="OrthoDB" id="5291989at2"/>
<feature type="domain" description="SPOR" evidence="11">
    <location>
        <begin position="465"/>
        <end position="548"/>
    </location>
</feature>
<dbReference type="PRINTS" id="PR00725">
    <property type="entry name" value="DADACBPTASE1"/>
</dbReference>
<dbReference type="EMBL" id="FYDG01000004">
    <property type="protein sequence ID" value="SNB71975.1"/>
    <property type="molecule type" value="Genomic_DNA"/>
</dbReference>
<dbReference type="Pfam" id="PF05036">
    <property type="entry name" value="SPOR"/>
    <property type="match status" value="1"/>
</dbReference>
<keyword evidence="12" id="KW-0121">Carboxypeptidase</keyword>
<keyword evidence="12" id="KW-0645">Protease</keyword>
<evidence type="ECO:0000256" key="9">
    <source>
        <dbReference type="RuleBase" id="RU004016"/>
    </source>
</evidence>
<dbReference type="AlphaFoldDB" id="A0A212RI76"/>
<dbReference type="Gene3D" id="3.30.70.1070">
    <property type="entry name" value="Sporulation related repeat"/>
    <property type="match status" value="1"/>
</dbReference>
<evidence type="ECO:0000256" key="1">
    <source>
        <dbReference type="ARBA" id="ARBA00007164"/>
    </source>
</evidence>
<dbReference type="InterPro" id="IPR018044">
    <property type="entry name" value="Peptidase_S11"/>
</dbReference>
<keyword evidence="13" id="KW-1185">Reference proteome</keyword>
<feature type="compositionally biased region" description="Basic and acidic residues" evidence="10">
    <location>
        <begin position="337"/>
        <end position="346"/>
    </location>
</feature>
<dbReference type="PROSITE" id="PS51724">
    <property type="entry name" value="SPOR"/>
    <property type="match status" value="1"/>
</dbReference>
<keyword evidence="3" id="KW-0378">Hydrolase</keyword>
<dbReference type="GO" id="GO:0071555">
    <property type="term" value="P:cell wall organization"/>
    <property type="evidence" value="ECO:0007669"/>
    <property type="project" value="UniProtKB-KW"/>
</dbReference>
<evidence type="ECO:0000256" key="10">
    <source>
        <dbReference type="SAM" id="MobiDB-lite"/>
    </source>
</evidence>
<dbReference type="RefSeq" id="WP_088520697.1">
    <property type="nucleotide sequence ID" value="NZ_FYDG01000004.1"/>
</dbReference>
<protein>
    <submittedName>
        <fullName evidence="12">D-alanyl-D-alanine carboxypeptidase</fullName>
    </submittedName>
</protein>
<feature type="active site" description="Proton acceptor" evidence="7">
    <location>
        <position position="96"/>
    </location>
</feature>
<feature type="compositionally biased region" description="Basic and acidic residues" evidence="10">
    <location>
        <begin position="384"/>
        <end position="395"/>
    </location>
</feature>
<dbReference type="InterPro" id="IPR001967">
    <property type="entry name" value="Peptidase_S11_N"/>
</dbReference>
<evidence type="ECO:0000259" key="11">
    <source>
        <dbReference type="PROSITE" id="PS51724"/>
    </source>
</evidence>
<dbReference type="PANTHER" id="PTHR21581">
    <property type="entry name" value="D-ALANYL-D-ALANINE CARBOXYPEPTIDASE"/>
    <property type="match status" value="1"/>
</dbReference>
<evidence type="ECO:0000313" key="13">
    <source>
        <dbReference type="Proteomes" id="UP000198418"/>
    </source>
</evidence>
<accession>A0A212RI76</accession>
<evidence type="ECO:0000256" key="4">
    <source>
        <dbReference type="ARBA" id="ARBA00022960"/>
    </source>
</evidence>
<gene>
    <name evidence="12" type="ORF">SAMN06265338_104253</name>
</gene>
<feature type="active site" description="Acyl-ester intermediate" evidence="7">
    <location>
        <position position="93"/>
    </location>
</feature>
<feature type="active site" evidence="7">
    <location>
        <position position="153"/>
    </location>
</feature>
<sequence>MFKSSIGGPRFVSRAAISSLVIAFAVSAISVPAEARHHHGGHRAHANLHVRPHGHHKHAAGVPGTATAAIAVDGATGHVIWGMNEHAPRHPASVTKVMTLYLLFEQLEKGKLSLDDEIPISAHAAAQSPSKLGLPPGRTIRVEDAIKSIVTKSANDIAVAVAEAIGGTESEFAEEMTRKAHALGMTHTLYRNASGLPNNEQITTAYDLAILGRDIQARFPRYYRYFSLHEFAWHGQRIHNHNHLMDRVEGMDGIKTGYTAASGFNLLSSVKRDGHYLVSVVMGGKSAPSRDAYMERLIETHLDKAGGRGAVQVADREPESEADSAPRRAEPAPVARAEPKPERKPEPAVADKTPAEPPRLQLAAVVPTPRPAYVAAAPAPAKPIPEERISRDDRTATAPRPALDGSTRSAQETAGAATPGGMRWIAGSPPAIKTKLTARIEPKPAVAALESDSVAAKPKEVASEKPNVSGWTIQIGATDNADKAAALIKSAKEKRSSLLASARGYTEAVRKGKGTMYRARFAGLEESRAEAACKALKSSGFSCFATRN</sequence>
<reference evidence="13" key="1">
    <citation type="submission" date="2017-06" db="EMBL/GenBank/DDBJ databases">
        <authorList>
            <person name="Varghese N."/>
            <person name="Submissions S."/>
        </authorList>
    </citation>
    <scope>NUCLEOTIDE SEQUENCE [LARGE SCALE GENOMIC DNA]</scope>
    <source>
        <strain evidence="13">DSM 137</strain>
    </source>
</reference>
<dbReference type="GO" id="GO:0009252">
    <property type="term" value="P:peptidoglycan biosynthetic process"/>
    <property type="evidence" value="ECO:0007669"/>
    <property type="project" value="UniProtKB-KW"/>
</dbReference>
<dbReference type="PANTHER" id="PTHR21581:SF6">
    <property type="entry name" value="TRAFFICKING PROTEIN PARTICLE COMPLEX SUBUNIT 12"/>
    <property type="match status" value="1"/>
</dbReference>
<dbReference type="GO" id="GO:0006508">
    <property type="term" value="P:proteolysis"/>
    <property type="evidence" value="ECO:0007669"/>
    <property type="project" value="InterPro"/>
</dbReference>
<keyword evidence="4" id="KW-0133">Cell shape</keyword>
<name>A0A212RI76_RHOAC</name>
<dbReference type="InterPro" id="IPR007730">
    <property type="entry name" value="SPOR-like_dom"/>
</dbReference>
<proteinExistence type="inferred from homology"/>
<comment type="similarity">
    <text evidence="1 9">Belongs to the peptidase S11 family.</text>
</comment>
<dbReference type="SUPFAM" id="SSF56601">
    <property type="entry name" value="beta-lactamase/transpeptidase-like"/>
    <property type="match status" value="1"/>
</dbReference>
<evidence type="ECO:0000256" key="5">
    <source>
        <dbReference type="ARBA" id="ARBA00022984"/>
    </source>
</evidence>